<evidence type="ECO:0000313" key="2">
    <source>
        <dbReference type="EMBL" id="KAK5896829.1"/>
    </source>
</evidence>
<sequence length="96" mass="11007">MPLSSSCLIRTSKKTTSSCHQLRLQSRERWLLSHTSFALSQYGPTSRVSARCGQTRQVGRENLRFRLQLRLSQPRISASSRGRRSERRDSPSFSLP</sequence>
<dbReference type="Proteomes" id="UP001335648">
    <property type="component" value="Unassembled WGS sequence"/>
</dbReference>
<keyword evidence="3" id="KW-1185">Reference proteome</keyword>
<proteinExistence type="predicted"/>
<accession>A0AAN8H2B2</accession>
<organism evidence="2 3">
    <name type="scientific">Champsocephalus esox</name>
    <name type="common">pike icefish</name>
    <dbReference type="NCBI Taxonomy" id="159716"/>
    <lineage>
        <taxon>Eukaryota</taxon>
        <taxon>Metazoa</taxon>
        <taxon>Chordata</taxon>
        <taxon>Craniata</taxon>
        <taxon>Vertebrata</taxon>
        <taxon>Euteleostomi</taxon>
        <taxon>Actinopterygii</taxon>
        <taxon>Neopterygii</taxon>
        <taxon>Teleostei</taxon>
        <taxon>Neoteleostei</taxon>
        <taxon>Acanthomorphata</taxon>
        <taxon>Eupercaria</taxon>
        <taxon>Perciformes</taxon>
        <taxon>Notothenioidei</taxon>
        <taxon>Channichthyidae</taxon>
        <taxon>Champsocephalus</taxon>
    </lineage>
</organism>
<dbReference type="AlphaFoldDB" id="A0AAN8H2B2"/>
<reference evidence="2 3" key="1">
    <citation type="journal article" date="2023" name="Mol. Biol. Evol.">
        <title>Genomics of Secondarily Temperate Adaptation in the Only Non-Antarctic Icefish.</title>
        <authorList>
            <person name="Rivera-Colon A.G."/>
            <person name="Rayamajhi N."/>
            <person name="Minhas B.F."/>
            <person name="Madrigal G."/>
            <person name="Bilyk K.T."/>
            <person name="Yoon V."/>
            <person name="Hune M."/>
            <person name="Gregory S."/>
            <person name="Cheng C.H.C."/>
            <person name="Catchen J.M."/>
        </authorList>
    </citation>
    <scope>NUCLEOTIDE SEQUENCE [LARGE SCALE GENOMIC DNA]</scope>
    <source>
        <strain evidence="2">JC2023a</strain>
    </source>
</reference>
<evidence type="ECO:0000313" key="3">
    <source>
        <dbReference type="Proteomes" id="UP001335648"/>
    </source>
</evidence>
<evidence type="ECO:0000256" key="1">
    <source>
        <dbReference type="SAM" id="MobiDB-lite"/>
    </source>
</evidence>
<comment type="caution">
    <text evidence="2">The sequence shown here is derived from an EMBL/GenBank/DDBJ whole genome shotgun (WGS) entry which is preliminary data.</text>
</comment>
<protein>
    <submittedName>
        <fullName evidence="2">Uncharacterized protein</fullName>
    </submittedName>
</protein>
<gene>
    <name evidence="2" type="ORF">CesoFtcFv8_009951</name>
</gene>
<name>A0AAN8H2B2_9TELE</name>
<dbReference type="EMBL" id="JAULUE010002053">
    <property type="protein sequence ID" value="KAK5896829.1"/>
    <property type="molecule type" value="Genomic_DNA"/>
</dbReference>
<feature type="region of interest" description="Disordered" evidence="1">
    <location>
        <begin position="74"/>
        <end position="96"/>
    </location>
</feature>